<name>A0A285T7D5_9RHOB</name>
<organism evidence="2 3">
    <name type="scientific">Rhodobacter maris</name>
    <dbReference type="NCBI Taxonomy" id="446682"/>
    <lineage>
        <taxon>Bacteria</taxon>
        <taxon>Pseudomonadati</taxon>
        <taxon>Pseudomonadota</taxon>
        <taxon>Alphaproteobacteria</taxon>
        <taxon>Rhodobacterales</taxon>
        <taxon>Rhodobacter group</taxon>
        <taxon>Rhodobacter</taxon>
    </lineage>
</organism>
<dbReference type="SUPFAM" id="SSF47413">
    <property type="entry name" value="lambda repressor-like DNA-binding domains"/>
    <property type="match status" value="1"/>
</dbReference>
<dbReference type="GO" id="GO:0003677">
    <property type="term" value="F:DNA binding"/>
    <property type="evidence" value="ECO:0007669"/>
    <property type="project" value="UniProtKB-KW"/>
</dbReference>
<dbReference type="InterPro" id="IPR010982">
    <property type="entry name" value="Lambda_DNA-bd_dom_sf"/>
</dbReference>
<dbReference type="Proteomes" id="UP000219111">
    <property type="component" value="Unassembled WGS sequence"/>
</dbReference>
<dbReference type="OrthoDB" id="7361823at2"/>
<reference evidence="3" key="1">
    <citation type="submission" date="2017-08" db="EMBL/GenBank/DDBJ databases">
        <authorList>
            <person name="Varghese N."/>
            <person name="Submissions S."/>
        </authorList>
    </citation>
    <scope>NUCLEOTIDE SEQUENCE [LARGE SCALE GENOMIC DNA]</scope>
    <source>
        <strain evidence="3">JA276</strain>
    </source>
</reference>
<feature type="domain" description="HTH cro/C1-type" evidence="1">
    <location>
        <begin position="21"/>
        <end position="75"/>
    </location>
</feature>
<dbReference type="Gene3D" id="1.10.260.40">
    <property type="entry name" value="lambda repressor-like DNA-binding domains"/>
    <property type="match status" value="1"/>
</dbReference>
<evidence type="ECO:0000313" key="2">
    <source>
        <dbReference type="EMBL" id="SOC17313.1"/>
    </source>
</evidence>
<dbReference type="CDD" id="cd00093">
    <property type="entry name" value="HTH_XRE"/>
    <property type="match status" value="1"/>
</dbReference>
<sequence>MAVAEPRLPEQRLARQFGEALRGRRKARGYTQDDLAAMIGTNRRFISELERGKGTSYLGPALAAAEALGLNLAALLDERRGGSAPALPPA</sequence>
<keyword evidence="3" id="KW-1185">Reference proteome</keyword>
<dbReference type="Pfam" id="PF01381">
    <property type="entry name" value="HTH_3"/>
    <property type="match status" value="1"/>
</dbReference>
<evidence type="ECO:0000259" key="1">
    <source>
        <dbReference type="PROSITE" id="PS50943"/>
    </source>
</evidence>
<evidence type="ECO:0000313" key="3">
    <source>
        <dbReference type="Proteomes" id="UP000219111"/>
    </source>
</evidence>
<proteinExistence type="predicted"/>
<dbReference type="PROSITE" id="PS50943">
    <property type="entry name" value="HTH_CROC1"/>
    <property type="match status" value="1"/>
</dbReference>
<dbReference type="EMBL" id="OBMT01000015">
    <property type="protein sequence ID" value="SOC17313.1"/>
    <property type="molecule type" value="Genomic_DNA"/>
</dbReference>
<dbReference type="SMART" id="SM00530">
    <property type="entry name" value="HTH_XRE"/>
    <property type="match status" value="1"/>
</dbReference>
<dbReference type="InterPro" id="IPR001387">
    <property type="entry name" value="Cro/C1-type_HTH"/>
</dbReference>
<dbReference type="AlphaFoldDB" id="A0A285T7D5"/>
<accession>A0A285T7D5</accession>
<protein>
    <submittedName>
        <fullName evidence="2">DNA-binding XRE family transcriptional regulator</fullName>
    </submittedName>
</protein>
<gene>
    <name evidence="2" type="ORF">SAMN05877831_11585</name>
</gene>
<keyword evidence="2" id="KW-0238">DNA-binding</keyword>
<dbReference type="RefSeq" id="WP_097071135.1">
    <property type="nucleotide sequence ID" value="NZ_OBMT01000015.1"/>
</dbReference>